<dbReference type="Proteomes" id="UP000702544">
    <property type="component" value="Unassembled WGS sequence"/>
</dbReference>
<feature type="active site" evidence="9">
    <location>
        <position position="153"/>
    </location>
</feature>
<evidence type="ECO:0000256" key="5">
    <source>
        <dbReference type="ARBA" id="ARBA00022908"/>
    </source>
</evidence>
<dbReference type="GO" id="GO:0007059">
    <property type="term" value="P:chromosome segregation"/>
    <property type="evidence" value="ECO:0007669"/>
    <property type="project" value="UniProtKB-UniRule"/>
</dbReference>
<protein>
    <recommendedName>
        <fullName evidence="9">Tyrosine recombinase XerC</fullName>
    </recommendedName>
</protein>
<feature type="active site" evidence="9">
    <location>
        <position position="177"/>
    </location>
</feature>
<comment type="subcellular location">
    <subcellularLocation>
        <location evidence="1 9">Cytoplasm</location>
    </subcellularLocation>
</comment>
<sequence>MPGRVDQYLRHLQDERQLSDHTVQAYRRDLADLCEFLNGYYGSLDWEWPDIDRLTVRAFLGHLSAAGLERRTIGRKLSAVRSFFRFLQREGSVSGNPARHVRAPRHGRALPGHLTQKEMVELFELAARRLEGAGWRASRDRALVELLYSAGLRLSEVHGLDLPDLDHALGRVKVRGKGGKERIVPVGRTAAAALRDYHRARRQRFGEPEPLDALFVSERGNRLSRRQIQRIVTDFIARVAEEGELSTHSIRHSFATHLLDEGADLMAIKELLGHASLSTTQMYAHTSRERLKRVYRVAHPRG</sequence>
<dbReference type="GO" id="GO:0006313">
    <property type="term" value="P:DNA transposition"/>
    <property type="evidence" value="ECO:0007669"/>
    <property type="project" value="UniProtKB-UniRule"/>
</dbReference>
<dbReference type="PROSITE" id="PS51898">
    <property type="entry name" value="TYR_RECOMBINASE"/>
    <property type="match status" value="1"/>
</dbReference>
<dbReference type="CDD" id="cd00798">
    <property type="entry name" value="INT_XerDC_C"/>
    <property type="match status" value="1"/>
</dbReference>
<feature type="domain" description="Tyr recombinase" evidence="10">
    <location>
        <begin position="109"/>
        <end position="296"/>
    </location>
</feature>
<evidence type="ECO:0000256" key="6">
    <source>
        <dbReference type="ARBA" id="ARBA00023125"/>
    </source>
</evidence>
<reference evidence="12 13" key="1">
    <citation type="submission" date="2020-01" db="EMBL/GenBank/DDBJ databases">
        <title>Genomes assembled from Gulf of Kutch pelagic sediment metagenomes.</title>
        <authorList>
            <person name="Chandrashekar M."/>
            <person name="Mahajan M.S."/>
            <person name="Dave K.J."/>
            <person name="Vatsa P."/>
            <person name="Nathani N.M."/>
        </authorList>
    </citation>
    <scope>NUCLEOTIDE SEQUENCE [LARGE SCALE GENOMIC DNA]</scope>
    <source>
        <strain evidence="12">KS3-K002</strain>
    </source>
</reference>
<keyword evidence="7 9" id="KW-0233">DNA recombination</keyword>
<dbReference type="Pfam" id="PF00589">
    <property type="entry name" value="Phage_integrase"/>
    <property type="match status" value="1"/>
</dbReference>
<dbReference type="InterPro" id="IPR044068">
    <property type="entry name" value="CB"/>
</dbReference>
<dbReference type="Gene3D" id="1.10.443.10">
    <property type="entry name" value="Intergrase catalytic core"/>
    <property type="match status" value="1"/>
</dbReference>
<evidence type="ECO:0000256" key="4">
    <source>
        <dbReference type="ARBA" id="ARBA00022829"/>
    </source>
</evidence>
<evidence type="ECO:0000256" key="3">
    <source>
        <dbReference type="ARBA" id="ARBA00022618"/>
    </source>
</evidence>
<dbReference type="InterPro" id="IPR023009">
    <property type="entry name" value="Tyrosine_recombinase_XerC/XerD"/>
</dbReference>
<comment type="subunit">
    <text evidence="9">Forms a cyclic heterotetrameric complex composed of two molecules of XerC and two molecules of XerD.</text>
</comment>
<dbReference type="GO" id="GO:0005737">
    <property type="term" value="C:cytoplasm"/>
    <property type="evidence" value="ECO:0007669"/>
    <property type="project" value="UniProtKB-SubCell"/>
</dbReference>
<dbReference type="AlphaFoldDB" id="A0AAE4Z943"/>
<accession>A0AAE4Z943</accession>
<feature type="active site" evidence="9">
    <location>
        <position position="274"/>
    </location>
</feature>
<dbReference type="SUPFAM" id="SSF56349">
    <property type="entry name" value="DNA breaking-rejoining enzymes"/>
    <property type="match status" value="1"/>
</dbReference>
<evidence type="ECO:0000256" key="2">
    <source>
        <dbReference type="ARBA" id="ARBA00022490"/>
    </source>
</evidence>
<evidence type="ECO:0000256" key="7">
    <source>
        <dbReference type="ARBA" id="ARBA00023172"/>
    </source>
</evidence>
<dbReference type="GO" id="GO:0051301">
    <property type="term" value="P:cell division"/>
    <property type="evidence" value="ECO:0007669"/>
    <property type="project" value="UniProtKB-KW"/>
</dbReference>
<dbReference type="GO" id="GO:0003677">
    <property type="term" value="F:DNA binding"/>
    <property type="evidence" value="ECO:0007669"/>
    <property type="project" value="UniProtKB-UniRule"/>
</dbReference>
<evidence type="ECO:0000259" key="10">
    <source>
        <dbReference type="PROSITE" id="PS51898"/>
    </source>
</evidence>
<dbReference type="InterPro" id="IPR002104">
    <property type="entry name" value="Integrase_catalytic"/>
</dbReference>
<evidence type="ECO:0000256" key="8">
    <source>
        <dbReference type="ARBA" id="ARBA00023306"/>
    </source>
</evidence>
<dbReference type="NCBIfam" id="NF001399">
    <property type="entry name" value="PRK00283.1"/>
    <property type="match status" value="1"/>
</dbReference>
<proteinExistence type="inferred from homology"/>
<dbReference type="EMBL" id="JAACAK010000012">
    <property type="protein sequence ID" value="NIR73751.1"/>
    <property type="molecule type" value="Genomic_DNA"/>
</dbReference>
<evidence type="ECO:0000256" key="9">
    <source>
        <dbReference type="HAMAP-Rule" id="MF_01808"/>
    </source>
</evidence>
<keyword evidence="4 9" id="KW-0159">Chromosome partition</keyword>
<organism evidence="12 13">
    <name type="scientific">Candidatus Kutchimonas denitrificans</name>
    <dbReference type="NCBI Taxonomy" id="3056748"/>
    <lineage>
        <taxon>Bacteria</taxon>
        <taxon>Pseudomonadati</taxon>
        <taxon>Gemmatimonadota</taxon>
        <taxon>Gemmatimonadia</taxon>
        <taxon>Candidatus Palauibacterales</taxon>
        <taxon>Candidatus Palauibacteraceae</taxon>
        <taxon>Candidatus Kutchimonas</taxon>
    </lineage>
</organism>
<dbReference type="GO" id="GO:0009037">
    <property type="term" value="F:tyrosine-based site-specific recombinase activity"/>
    <property type="evidence" value="ECO:0007669"/>
    <property type="project" value="UniProtKB-UniRule"/>
</dbReference>
<keyword evidence="3 9" id="KW-0132">Cell division</keyword>
<evidence type="ECO:0000259" key="11">
    <source>
        <dbReference type="PROSITE" id="PS51900"/>
    </source>
</evidence>
<keyword evidence="8 9" id="KW-0131">Cell cycle</keyword>
<dbReference type="InterPro" id="IPR011010">
    <property type="entry name" value="DNA_brk_join_enz"/>
</dbReference>
<evidence type="ECO:0000313" key="13">
    <source>
        <dbReference type="Proteomes" id="UP000702544"/>
    </source>
</evidence>
<keyword evidence="6 9" id="KW-0238">DNA-binding</keyword>
<gene>
    <name evidence="9" type="primary">xerC</name>
    <name evidence="12" type="ORF">GWO12_01350</name>
</gene>
<dbReference type="InterPro" id="IPR013762">
    <property type="entry name" value="Integrase-like_cat_sf"/>
</dbReference>
<dbReference type="PANTHER" id="PTHR30349:SF41">
    <property type="entry name" value="INTEGRASE_RECOMBINASE PROTEIN MJ0367-RELATED"/>
    <property type="match status" value="1"/>
</dbReference>
<keyword evidence="5 9" id="KW-0229">DNA integration</keyword>
<dbReference type="PROSITE" id="PS51900">
    <property type="entry name" value="CB"/>
    <property type="match status" value="1"/>
</dbReference>
<dbReference type="InterPro" id="IPR050090">
    <property type="entry name" value="Tyrosine_recombinase_XerCD"/>
</dbReference>
<evidence type="ECO:0000313" key="12">
    <source>
        <dbReference type="EMBL" id="NIR73751.1"/>
    </source>
</evidence>
<keyword evidence="2 9" id="KW-0963">Cytoplasm</keyword>
<dbReference type="HAMAP" id="MF_01808">
    <property type="entry name" value="Recomb_XerC_XerD"/>
    <property type="match status" value="1"/>
</dbReference>
<feature type="active site" description="O-(3'-phospho-DNA)-tyrosine intermediate" evidence="9">
    <location>
        <position position="283"/>
    </location>
</feature>
<comment type="function">
    <text evidence="9">Site-specific tyrosine recombinase, which acts by catalyzing the cutting and rejoining of the recombining DNA molecules. The XerC-XerD complex is essential to convert dimers of the bacterial chromosome into monomers to permit their segregation at cell division. It also contributes to the segregational stability of plasmids.</text>
</comment>
<feature type="active site" evidence="9">
    <location>
        <position position="251"/>
    </location>
</feature>
<comment type="similarity">
    <text evidence="9">Belongs to the 'phage' integrase family. XerC subfamily.</text>
</comment>
<name>A0AAE4Z943_9BACT</name>
<dbReference type="Gene3D" id="1.10.150.130">
    <property type="match status" value="1"/>
</dbReference>
<dbReference type="PANTHER" id="PTHR30349">
    <property type="entry name" value="PHAGE INTEGRASE-RELATED"/>
    <property type="match status" value="1"/>
</dbReference>
<feature type="active site" evidence="9">
    <location>
        <position position="248"/>
    </location>
</feature>
<dbReference type="Pfam" id="PF02899">
    <property type="entry name" value="Phage_int_SAM_1"/>
    <property type="match status" value="1"/>
</dbReference>
<feature type="domain" description="Core-binding (CB)" evidence="11">
    <location>
        <begin position="1"/>
        <end position="88"/>
    </location>
</feature>
<comment type="caution">
    <text evidence="12">The sequence shown here is derived from an EMBL/GenBank/DDBJ whole genome shotgun (WGS) entry which is preliminary data.</text>
</comment>
<evidence type="ECO:0000256" key="1">
    <source>
        <dbReference type="ARBA" id="ARBA00004496"/>
    </source>
</evidence>
<dbReference type="InterPro" id="IPR010998">
    <property type="entry name" value="Integrase_recombinase_N"/>
</dbReference>
<dbReference type="InterPro" id="IPR004107">
    <property type="entry name" value="Integrase_SAM-like_N"/>
</dbReference>